<dbReference type="AlphaFoldDB" id="A0A1B6FLV4"/>
<proteinExistence type="predicted"/>
<feature type="compositionally biased region" description="Basic and acidic residues" evidence="1">
    <location>
        <begin position="139"/>
        <end position="149"/>
    </location>
</feature>
<name>A0A1B6FLV4_9HEMI</name>
<gene>
    <name evidence="2" type="ORF">g.9903</name>
</gene>
<feature type="non-terminal residue" evidence="2">
    <location>
        <position position="1"/>
    </location>
</feature>
<accession>A0A1B6FLV4</accession>
<organism evidence="2">
    <name type="scientific">Cuerna arida</name>
    <dbReference type="NCBI Taxonomy" id="1464854"/>
    <lineage>
        <taxon>Eukaryota</taxon>
        <taxon>Metazoa</taxon>
        <taxon>Ecdysozoa</taxon>
        <taxon>Arthropoda</taxon>
        <taxon>Hexapoda</taxon>
        <taxon>Insecta</taxon>
        <taxon>Pterygota</taxon>
        <taxon>Neoptera</taxon>
        <taxon>Paraneoptera</taxon>
        <taxon>Hemiptera</taxon>
        <taxon>Auchenorrhyncha</taxon>
        <taxon>Membracoidea</taxon>
        <taxon>Cicadellidae</taxon>
        <taxon>Cicadellinae</taxon>
        <taxon>Proconiini</taxon>
        <taxon>Cuerna</taxon>
    </lineage>
</organism>
<evidence type="ECO:0000256" key="1">
    <source>
        <dbReference type="SAM" id="MobiDB-lite"/>
    </source>
</evidence>
<dbReference type="EMBL" id="GECZ01018786">
    <property type="protein sequence ID" value="JAS50983.1"/>
    <property type="molecule type" value="Transcribed_RNA"/>
</dbReference>
<evidence type="ECO:0000313" key="2">
    <source>
        <dbReference type="EMBL" id="JAS50983.1"/>
    </source>
</evidence>
<feature type="region of interest" description="Disordered" evidence="1">
    <location>
        <begin position="139"/>
        <end position="159"/>
    </location>
</feature>
<reference evidence="2" key="1">
    <citation type="submission" date="2015-11" db="EMBL/GenBank/DDBJ databases">
        <title>De novo transcriptome assembly of four potential Pierce s Disease insect vectors from Arizona vineyards.</title>
        <authorList>
            <person name="Tassone E.E."/>
        </authorList>
    </citation>
    <scope>NUCLEOTIDE SEQUENCE</scope>
</reference>
<protein>
    <submittedName>
        <fullName evidence="2">Uncharacterized protein</fullName>
    </submittedName>
</protein>
<sequence>SKRLKNRMTQNMLNEGKPRIIREVTEEKKFKHQDMGSMCQKKLMANKQLQLNSETIGLVESQMVDEENKRSQQELGTMCPKKMMANKQLHEESLKLQSRMVNEENKKIQQDLGSMCPKKLMAMKQKQQMQQDINRHMESGVKRVPDQPKTKTGVFPLFPPERINQYDTKYLKTSKNP</sequence>